<dbReference type="SUPFAM" id="SSF51161">
    <property type="entry name" value="Trimeric LpxA-like enzymes"/>
    <property type="match status" value="1"/>
</dbReference>
<gene>
    <name evidence="18" type="ORF">MAM1_0028d02270</name>
</gene>
<dbReference type="InterPro" id="IPR022398">
    <property type="entry name" value="Peptidase_S8_His-AS"/>
</dbReference>
<feature type="active site" description="Charge relay system" evidence="12 13">
    <location>
        <position position="370"/>
    </location>
</feature>
<dbReference type="Gene3D" id="2.160.10.10">
    <property type="entry name" value="Hexapeptide repeat proteins"/>
    <property type="match status" value="1"/>
</dbReference>
<dbReference type="GO" id="GO:0005869">
    <property type="term" value="C:dynactin complex"/>
    <property type="evidence" value="ECO:0007669"/>
    <property type="project" value="TreeGrafter"/>
</dbReference>
<dbReference type="PRINTS" id="PR00723">
    <property type="entry name" value="SUBTILISIN"/>
</dbReference>
<protein>
    <recommendedName>
        <fullName evidence="11">Dynactin subunit 5</fullName>
    </recommendedName>
</protein>
<dbReference type="GO" id="GO:0016020">
    <property type="term" value="C:membrane"/>
    <property type="evidence" value="ECO:0007669"/>
    <property type="project" value="InterPro"/>
</dbReference>
<dbReference type="InterPro" id="IPR047125">
    <property type="entry name" value="DCTN5"/>
</dbReference>
<dbReference type="GO" id="GO:0004252">
    <property type="term" value="F:serine-type endopeptidase activity"/>
    <property type="evidence" value="ECO:0007669"/>
    <property type="project" value="UniProtKB-UniRule"/>
</dbReference>
<keyword evidence="7 13" id="KW-0378">Hydrolase</keyword>
<feature type="domain" description="Peptidase S8/S53" evidence="15">
    <location>
        <begin position="311"/>
        <end position="714"/>
    </location>
</feature>
<dbReference type="GO" id="GO:0006508">
    <property type="term" value="P:proteolysis"/>
    <property type="evidence" value="ECO:0007669"/>
    <property type="project" value="UniProtKB-KW"/>
</dbReference>
<evidence type="ECO:0000256" key="3">
    <source>
        <dbReference type="ARBA" id="ARBA00022490"/>
    </source>
</evidence>
<keyword evidence="6" id="KW-0732">Signal</keyword>
<dbReference type="Pfam" id="PF21711">
    <property type="entry name" value="DCTN5"/>
    <property type="match status" value="1"/>
</dbReference>
<dbReference type="PANTHER" id="PTHR46126">
    <property type="entry name" value="DYNACTIN SUBUNIT 5"/>
    <property type="match status" value="1"/>
</dbReference>
<dbReference type="InterPro" id="IPR036852">
    <property type="entry name" value="Peptidase_S8/S53_dom_sf"/>
</dbReference>
<comment type="similarity">
    <text evidence="10">Belongs to the dynactin subunits 5/6 family. Dynactin subunit 5 subfamily.</text>
</comment>
<dbReference type="Pfam" id="PF06280">
    <property type="entry name" value="fn3_5"/>
    <property type="match status" value="1"/>
</dbReference>
<evidence type="ECO:0000256" key="5">
    <source>
        <dbReference type="ARBA" id="ARBA00022670"/>
    </source>
</evidence>
<name>A0A0C9MLV5_9FUNG</name>
<dbReference type="SUPFAM" id="SSF52743">
    <property type="entry name" value="Subtilisin-like"/>
    <property type="match status" value="1"/>
</dbReference>
<evidence type="ECO:0000256" key="9">
    <source>
        <dbReference type="ARBA" id="ARBA00023212"/>
    </source>
</evidence>
<evidence type="ECO:0000259" key="16">
    <source>
        <dbReference type="Pfam" id="PF02225"/>
    </source>
</evidence>
<feature type="active site" description="Charge relay system" evidence="12 13">
    <location>
        <position position="320"/>
    </location>
</feature>
<reference evidence="18" key="1">
    <citation type="submission" date="2014-09" db="EMBL/GenBank/DDBJ databases">
        <title>Draft genome sequence of an oleaginous Mucoromycotina fungus Mucor ambiguus NBRC6742.</title>
        <authorList>
            <person name="Takeda I."/>
            <person name="Yamane N."/>
            <person name="Morita T."/>
            <person name="Tamano K."/>
            <person name="Machida M."/>
            <person name="Baker S."/>
            <person name="Koike H."/>
        </authorList>
    </citation>
    <scope>NUCLEOTIDE SEQUENCE</scope>
    <source>
        <strain evidence="18">NBRC 6742</strain>
    </source>
</reference>
<keyword evidence="3" id="KW-0963">Cytoplasm</keyword>
<dbReference type="Pfam" id="PF00082">
    <property type="entry name" value="Peptidase_S8"/>
    <property type="match status" value="1"/>
</dbReference>
<evidence type="ECO:0000313" key="19">
    <source>
        <dbReference type="Proteomes" id="UP000053815"/>
    </source>
</evidence>
<dbReference type="Pfam" id="PF02225">
    <property type="entry name" value="PA"/>
    <property type="match status" value="1"/>
</dbReference>
<dbReference type="OrthoDB" id="10256524at2759"/>
<dbReference type="InterPro" id="IPR000209">
    <property type="entry name" value="Peptidase_S8/S53_dom"/>
</dbReference>
<dbReference type="SUPFAM" id="SSF52025">
    <property type="entry name" value="PA domain"/>
    <property type="match status" value="1"/>
</dbReference>
<evidence type="ECO:0000313" key="18">
    <source>
        <dbReference type="EMBL" id="GAN02823.1"/>
    </source>
</evidence>
<dbReference type="CDD" id="cd03359">
    <property type="entry name" value="LbH_Dynactin_5"/>
    <property type="match status" value="1"/>
</dbReference>
<dbReference type="PROSITE" id="PS51892">
    <property type="entry name" value="SUBTILASE"/>
    <property type="match status" value="1"/>
</dbReference>
<dbReference type="Gene3D" id="3.40.50.200">
    <property type="entry name" value="Peptidase S8/S53 domain"/>
    <property type="match status" value="2"/>
</dbReference>
<keyword evidence="19" id="KW-1185">Reference proteome</keyword>
<dbReference type="CDD" id="cd07489">
    <property type="entry name" value="Peptidases_S8_5"/>
    <property type="match status" value="1"/>
</dbReference>
<dbReference type="Proteomes" id="UP000053815">
    <property type="component" value="Unassembled WGS sequence"/>
</dbReference>
<evidence type="ECO:0000256" key="10">
    <source>
        <dbReference type="ARBA" id="ARBA00034706"/>
    </source>
</evidence>
<dbReference type="EMBL" id="DF836317">
    <property type="protein sequence ID" value="GAN02823.1"/>
    <property type="molecule type" value="Genomic_DNA"/>
</dbReference>
<feature type="domain" description="PA" evidence="16">
    <location>
        <begin position="531"/>
        <end position="605"/>
    </location>
</feature>
<dbReference type="InterPro" id="IPR034187">
    <property type="entry name" value="Peptidases_S8_5"/>
</dbReference>
<keyword evidence="9" id="KW-0206">Cytoskeleton</keyword>
<feature type="domain" description="C5a peptidase/Subtilisin-like protease SBT2-like Fn3-like" evidence="17">
    <location>
        <begin position="765"/>
        <end position="876"/>
    </location>
</feature>
<proteinExistence type="inferred from homology"/>
<dbReference type="PANTHER" id="PTHR46126:SF1">
    <property type="entry name" value="DYNACTIN SUBUNIT 5"/>
    <property type="match status" value="1"/>
</dbReference>
<dbReference type="InterPro" id="IPR046450">
    <property type="entry name" value="PA_dom_sf"/>
</dbReference>
<dbReference type="InterPro" id="IPR023827">
    <property type="entry name" value="Peptidase_S8_Asp-AS"/>
</dbReference>
<dbReference type="PROSITE" id="PS00138">
    <property type="entry name" value="SUBTILASE_SER"/>
    <property type="match status" value="1"/>
</dbReference>
<accession>A0A0C9MLV5</accession>
<dbReference type="PROSITE" id="PS00137">
    <property type="entry name" value="SUBTILASE_HIS"/>
    <property type="match status" value="1"/>
</dbReference>
<dbReference type="InterPro" id="IPR015500">
    <property type="entry name" value="Peptidase_S8_subtilisin-rel"/>
</dbReference>
<evidence type="ECO:0000256" key="7">
    <source>
        <dbReference type="ARBA" id="ARBA00022801"/>
    </source>
</evidence>
<evidence type="ECO:0000256" key="13">
    <source>
        <dbReference type="PROSITE-ProRule" id="PRU01240"/>
    </source>
</evidence>
<dbReference type="InterPro" id="IPR010435">
    <property type="entry name" value="C5a/SBT2-like_Fn3"/>
</dbReference>
<sequence>MEAPIVHYNRAEYIETDTGNKVSRKSVICGSQNIILGGKQTIIQTDCVIRGDLRRTGGGHAVVIAIGRYCLLSQSSVIRPPYKTYKGYYPMKIGDHVTIGEGSIVEAATIGSHVNIGKNCIIGRFAIIKDCCSITDNTIIPPNTVVPSFSVYSGSPGKYQDELPECTQEFVVACVLVVCTACINAAQVDFVPNTFVIEFDRPIRSFASKRHVLSKRSIFYQQLEAYNISYQVRHEYEVINAVSIAFKSPKDSALFFEKALGVKKAWPVNTVSKPSVYHTKSHDNNDNISSLFGLYNATGITRVRDELGITGQGIKVGIIDTGVDYMHPALGGCFGENCRVAYGYDFVGDDYNGENTPIPDDDPRDTCNGHGTHVTGIIGAKDTTLHFTGIAPDVTFGAYRIFGCSGSSSDDVIMKAMEKAYLDGMDIINLSLGDVGWPESPASLLADELALKGMIVCAAAGNEGSKGIFEVGAPSLGKHALSIASVDNTHVLSHTIRLQNNLTFGYLTANGAIFNTSTARLIASSDEFLADRDGCDPLRVNAMGKIVLMNRGGCMFSQKILNAQEAGAIGAIIYNNIPGPVTPSIPDGKVNIDYGGISKTDGYELFHYLKKNPDADLVEFLKQDLSFPVPTAGSISAFSSWGLGPDLSLKPDISAPGGQIYSTYPVDLGSYATLSGTSMASPYVAGVVALLQESRGGNRAISAKEIRTMLINNGHPFNILDSESLESVARQGSGLIDVYHAVKSDTSVYPEQIRLNDAEHGAENNEYTFTIRNNGRLAAEYLISHMAASTAQGYKMSNTTKAIFPLQKPIILSNHEVDAVVDIYSPVVLVEANEELNVTVHIAPPANAASMPPSIYSGYIVISKSHEREDVKYVPYAGFTSNLSQLPVLLINSTTPHLLSQRINVFSPALLSMQLAEPSPLLSVSVVNAANTNQNYGLIPGGYSRYVGRNSIDDPADVLIMSWYGNIATTPEQASLGPFSRQSKTQVFKASAQDPSTTAINQHVSQIGTKLEKGVYKLKVMALKPFGNEDNDQDYDIWYSPEIVLE</sequence>
<feature type="active site" description="Charge relay system" evidence="12 13">
    <location>
        <position position="678"/>
    </location>
</feature>
<evidence type="ECO:0000259" key="17">
    <source>
        <dbReference type="Pfam" id="PF06280"/>
    </source>
</evidence>
<dbReference type="InterPro" id="IPR023828">
    <property type="entry name" value="Peptidase_S8_Ser-AS"/>
</dbReference>
<evidence type="ECO:0000256" key="11">
    <source>
        <dbReference type="ARBA" id="ARBA00034865"/>
    </source>
</evidence>
<dbReference type="Gene3D" id="3.50.30.30">
    <property type="match status" value="1"/>
</dbReference>
<evidence type="ECO:0000259" key="15">
    <source>
        <dbReference type="Pfam" id="PF00082"/>
    </source>
</evidence>
<keyword evidence="8 13" id="KW-0720">Serine protease</keyword>
<dbReference type="STRING" id="91626.A0A0C9MLV5"/>
<evidence type="ECO:0000256" key="6">
    <source>
        <dbReference type="ARBA" id="ARBA00022729"/>
    </source>
</evidence>
<evidence type="ECO:0000256" key="4">
    <source>
        <dbReference type="ARBA" id="ARBA00022525"/>
    </source>
</evidence>
<dbReference type="PROSITE" id="PS00136">
    <property type="entry name" value="SUBTILASE_ASP"/>
    <property type="match status" value="1"/>
</dbReference>
<comment type="subcellular location">
    <subcellularLocation>
        <location evidence="1">Cytoplasm</location>
        <location evidence="1">Cytoskeleton</location>
    </subcellularLocation>
</comment>
<comment type="similarity">
    <text evidence="2 13 14">Belongs to the peptidase S8 family.</text>
</comment>
<evidence type="ECO:0000256" key="1">
    <source>
        <dbReference type="ARBA" id="ARBA00004245"/>
    </source>
</evidence>
<organism evidence="18">
    <name type="scientific">Mucor ambiguus</name>
    <dbReference type="NCBI Taxonomy" id="91626"/>
    <lineage>
        <taxon>Eukaryota</taxon>
        <taxon>Fungi</taxon>
        <taxon>Fungi incertae sedis</taxon>
        <taxon>Mucoromycota</taxon>
        <taxon>Mucoromycotina</taxon>
        <taxon>Mucoromycetes</taxon>
        <taxon>Mucorales</taxon>
        <taxon>Mucorineae</taxon>
        <taxon>Mucoraceae</taxon>
        <taxon>Mucor</taxon>
    </lineage>
</organism>
<dbReference type="AlphaFoldDB" id="A0A0C9MLV5"/>
<evidence type="ECO:0000256" key="8">
    <source>
        <dbReference type="ARBA" id="ARBA00022825"/>
    </source>
</evidence>
<keyword evidence="5 13" id="KW-0645">Protease</keyword>
<evidence type="ECO:0000256" key="12">
    <source>
        <dbReference type="PIRSR" id="PIRSR615500-1"/>
    </source>
</evidence>
<keyword evidence="4" id="KW-0964">Secreted</keyword>
<evidence type="ECO:0000256" key="2">
    <source>
        <dbReference type="ARBA" id="ARBA00011073"/>
    </source>
</evidence>
<dbReference type="InterPro" id="IPR011004">
    <property type="entry name" value="Trimer_LpxA-like_sf"/>
</dbReference>
<dbReference type="InterPro" id="IPR003137">
    <property type="entry name" value="PA_domain"/>
</dbReference>
<evidence type="ECO:0000256" key="14">
    <source>
        <dbReference type="RuleBase" id="RU003355"/>
    </source>
</evidence>